<dbReference type="KEGG" id="mhl:MHLP_04160"/>
<sequence length="146" mass="16042">MLGGLGAGSLKLVVCAMLGGGVIGTGVYSAKQVRGGGHSTYQEGKKYCLGEESNKNCVFVGPAGNFRGQGIYFEEGIHGTTVHFINDQWMEQGHQTDPGKAFENLLGHYPGLREYLSKWREDHKGCKFDKHQTNLEYTMTCPPQQQ</sequence>
<dbReference type="STRING" id="1212765.MHLP_04160"/>
<gene>
    <name evidence="1" type="ordered locus">MHLP_04160</name>
</gene>
<reference evidence="2" key="2">
    <citation type="submission" date="2012-07" db="EMBL/GenBank/DDBJ databases">
        <title>Complete genome sequence of 'Candidatus Mycoplasma haemolamae'.</title>
        <authorList>
            <person name="Guimaraes A.M.S."/>
            <person name="Toth B."/>
            <person name="Santos A.P."/>
            <person name="Nascimento N.C."/>
            <person name="Sojka J.E."/>
            <person name="Messick J.B."/>
        </authorList>
    </citation>
    <scope>NUCLEOTIDE SEQUENCE [LARGE SCALE GENOMIC DNA]</scope>
    <source>
        <strain evidence="2">Purdue</strain>
    </source>
</reference>
<dbReference type="EMBL" id="CP003731">
    <property type="protein sequence ID" value="AFO52412.1"/>
    <property type="molecule type" value="Genomic_DNA"/>
</dbReference>
<dbReference type="AlphaFoldDB" id="I7C769"/>
<evidence type="ECO:0000313" key="2">
    <source>
        <dbReference type="Proteomes" id="UP000006502"/>
    </source>
</evidence>
<proteinExistence type="predicted"/>
<evidence type="ECO:0000313" key="1">
    <source>
        <dbReference type="EMBL" id="AFO52412.1"/>
    </source>
</evidence>
<protein>
    <submittedName>
        <fullName evidence="1">Uncharacterized protein</fullName>
    </submittedName>
</protein>
<dbReference type="Proteomes" id="UP000006502">
    <property type="component" value="Chromosome"/>
</dbReference>
<keyword evidence="2" id="KW-1185">Reference proteome</keyword>
<dbReference type="HOGENOM" id="CLU_147348_1_0_14"/>
<dbReference type="PATRIC" id="fig|1212765.3.peg.943"/>
<reference evidence="1 2" key="1">
    <citation type="journal article" date="2012" name="J. Bacteriol.">
        <title>Genome Sequence of "Candidatus Mycoplasma haemolamae" Strain Purdue, a Red Blood Cell Pathogen of Alpacas (Vicugna pacos) and Llamas (Lama glama).</title>
        <authorList>
            <person name="Guimaraes A.M."/>
            <person name="Toth B."/>
            <person name="Santos A.P."/>
            <person name="do Nascimento N.C."/>
            <person name="Kritchevsky J.E."/>
            <person name="Messick J.B."/>
        </authorList>
    </citation>
    <scope>NUCLEOTIDE SEQUENCE [LARGE SCALE GENOMIC DNA]</scope>
    <source>
        <strain evidence="1 2">Purdue</strain>
    </source>
</reference>
<accession>I7C769</accession>
<organism evidence="1 2">
    <name type="scientific">Mycoplasma haematolamae (strain Purdue)</name>
    <dbReference type="NCBI Taxonomy" id="1212765"/>
    <lineage>
        <taxon>Bacteria</taxon>
        <taxon>Bacillati</taxon>
        <taxon>Mycoplasmatota</taxon>
        <taxon>Mollicutes</taxon>
        <taxon>Mycoplasmataceae</taxon>
        <taxon>Mycoplasma</taxon>
    </lineage>
</organism>
<name>I7C769_MYCHA</name>